<dbReference type="SMART" id="SM00448">
    <property type="entry name" value="REC"/>
    <property type="match status" value="1"/>
</dbReference>
<dbReference type="InterPro" id="IPR001789">
    <property type="entry name" value="Sig_transdc_resp-reg_receiver"/>
</dbReference>
<dbReference type="PANTHER" id="PTHR43719:SF28">
    <property type="entry name" value="PEROXIDE STRESS-ACTIVATED HISTIDINE KINASE MAK1-RELATED"/>
    <property type="match status" value="1"/>
</dbReference>
<keyword evidence="1 2" id="KW-0597">Phosphoprotein</keyword>
<dbReference type="Pfam" id="PF00072">
    <property type="entry name" value="Response_reg"/>
    <property type="match status" value="1"/>
</dbReference>
<dbReference type="PANTHER" id="PTHR43719">
    <property type="entry name" value="TWO-COMPONENT HISTIDINE KINASE"/>
    <property type="match status" value="1"/>
</dbReference>
<gene>
    <name evidence="4" type="ORF">ENJ15_06580</name>
</gene>
<organism evidence="4">
    <name type="scientific">Caldithrix abyssi</name>
    <dbReference type="NCBI Taxonomy" id="187145"/>
    <lineage>
        <taxon>Bacteria</taxon>
        <taxon>Pseudomonadati</taxon>
        <taxon>Calditrichota</taxon>
        <taxon>Calditrichia</taxon>
        <taxon>Calditrichales</taxon>
        <taxon>Calditrichaceae</taxon>
        <taxon>Caldithrix</taxon>
    </lineage>
</organism>
<dbReference type="EMBL" id="DRLI01000252">
    <property type="protein sequence ID" value="HHM02663.1"/>
    <property type="molecule type" value="Genomic_DNA"/>
</dbReference>
<sequence>MRALIVEDNFTNRKILQRFLEDKFETDVAVDGLEAVAAFQEALNEGKPYNVIFLDIMMPNKDGMEVLRDIREYEEKRGIMGLDGVKIIMTSSLEGNHDILNAFKAGCEAYIVKPYNKQQIEARLAELGCDTVTV</sequence>
<dbReference type="AlphaFoldDB" id="A0A7V5VFF0"/>
<evidence type="ECO:0000259" key="3">
    <source>
        <dbReference type="PROSITE" id="PS50110"/>
    </source>
</evidence>
<dbReference type="Proteomes" id="UP000885771">
    <property type="component" value="Unassembled WGS sequence"/>
</dbReference>
<name>A0A7V5VFF0_CALAY</name>
<proteinExistence type="predicted"/>
<dbReference type="InterPro" id="IPR011006">
    <property type="entry name" value="CheY-like_superfamily"/>
</dbReference>
<accession>A0A7V5VFF0</accession>
<evidence type="ECO:0000256" key="2">
    <source>
        <dbReference type="PROSITE-ProRule" id="PRU00169"/>
    </source>
</evidence>
<feature type="domain" description="Response regulatory" evidence="3">
    <location>
        <begin position="2"/>
        <end position="128"/>
    </location>
</feature>
<reference evidence="4" key="1">
    <citation type="journal article" date="2020" name="mSystems">
        <title>Genome- and Community-Level Interaction Insights into Carbon Utilization and Element Cycling Functions of Hydrothermarchaeota in Hydrothermal Sediment.</title>
        <authorList>
            <person name="Zhou Z."/>
            <person name="Liu Y."/>
            <person name="Xu W."/>
            <person name="Pan J."/>
            <person name="Luo Z.H."/>
            <person name="Li M."/>
        </authorList>
    </citation>
    <scope>NUCLEOTIDE SEQUENCE [LARGE SCALE GENOMIC DNA]</scope>
    <source>
        <strain evidence="4">HyVt-460</strain>
    </source>
</reference>
<dbReference type="SUPFAM" id="SSF52172">
    <property type="entry name" value="CheY-like"/>
    <property type="match status" value="1"/>
</dbReference>
<evidence type="ECO:0000256" key="1">
    <source>
        <dbReference type="ARBA" id="ARBA00022553"/>
    </source>
</evidence>
<dbReference type="Gene3D" id="3.40.50.2300">
    <property type="match status" value="1"/>
</dbReference>
<dbReference type="CDD" id="cd17546">
    <property type="entry name" value="REC_hyHK_CKI1_RcsC-like"/>
    <property type="match status" value="1"/>
</dbReference>
<feature type="modified residue" description="4-aspartylphosphate" evidence="2">
    <location>
        <position position="55"/>
    </location>
</feature>
<dbReference type="InterPro" id="IPR050956">
    <property type="entry name" value="2C_system_His_kinase"/>
</dbReference>
<comment type="caution">
    <text evidence="4">The sequence shown here is derived from an EMBL/GenBank/DDBJ whole genome shotgun (WGS) entry which is preliminary data.</text>
</comment>
<dbReference type="PROSITE" id="PS50110">
    <property type="entry name" value="RESPONSE_REGULATORY"/>
    <property type="match status" value="1"/>
</dbReference>
<protein>
    <submittedName>
        <fullName evidence="4">Response regulator</fullName>
    </submittedName>
</protein>
<evidence type="ECO:0000313" key="4">
    <source>
        <dbReference type="EMBL" id="HHM02663.1"/>
    </source>
</evidence>
<dbReference type="GO" id="GO:0000160">
    <property type="term" value="P:phosphorelay signal transduction system"/>
    <property type="evidence" value="ECO:0007669"/>
    <property type="project" value="InterPro"/>
</dbReference>